<evidence type="ECO:0000313" key="2">
    <source>
        <dbReference type="Proteomes" id="UP000708148"/>
    </source>
</evidence>
<organism evidence="1 2">
    <name type="scientific">Ostreobium quekettii</name>
    <dbReference type="NCBI Taxonomy" id="121088"/>
    <lineage>
        <taxon>Eukaryota</taxon>
        <taxon>Viridiplantae</taxon>
        <taxon>Chlorophyta</taxon>
        <taxon>core chlorophytes</taxon>
        <taxon>Ulvophyceae</taxon>
        <taxon>TCBD clade</taxon>
        <taxon>Bryopsidales</taxon>
        <taxon>Ostreobineae</taxon>
        <taxon>Ostreobiaceae</taxon>
        <taxon>Ostreobium</taxon>
    </lineage>
</organism>
<reference evidence="1" key="1">
    <citation type="submission" date="2020-12" db="EMBL/GenBank/DDBJ databases">
        <authorList>
            <person name="Iha C."/>
        </authorList>
    </citation>
    <scope>NUCLEOTIDE SEQUENCE</scope>
</reference>
<dbReference type="EMBL" id="CAJHUC010000089">
    <property type="protein sequence ID" value="CAD7694710.1"/>
    <property type="molecule type" value="Genomic_DNA"/>
</dbReference>
<dbReference type="InterPro" id="IPR052980">
    <property type="entry name" value="Crinkler_effector"/>
</dbReference>
<sequence length="526" mass="57350">MEVETVADEMDAEAPKYSFDSLCAFPEDARAWDALLREAKPDTGPFAKFWALLLASDVADGARLCNFGACDALGRPACGPRLFLRECFARLWNAIRTVQRPFCRVAVAGGPGVGKTMFMAYCLLRLSKADPAPLIALDLGHGKAMRFIRGPDVRRVSDPDAIEELLECRSCVYLSDGVPPRDCCGRAIYFAADGRAAPAAFHGLLCRRLFLPPWTLDEMQICGILCHPDVPESEIRRCFALFGGRAGVVFPHARRAEALIETRRAIRSSDVEGVLEAAEEWCVGGGLGQGDRVLVSVPGPDFGSVSCGFHSQYVADEWVRAAARDRAAGLWGAVAGGRGEACGGVVESAWEAAAHNLLPGRRWVARGLASGGEVVLNMLGVSMEWTPGNCWPMVDVEERRYYRPDCKALFSVDALYVVPPQVHVFKMTAGREIDVNAAGIIKVVDHVKERLPHHLGWAVNLHFVAPEGCGLGAPQRYITRSGKNYDVKNTMLEKVNQYVLEVGQADFERHLSQGGSGEAGRHWALK</sequence>
<accession>A0A8S1IJP5</accession>
<name>A0A8S1IJP5_9CHLO</name>
<dbReference type="PANTHER" id="PTHR33129">
    <property type="entry name" value="PROTEIN KINASE DOMAIN-CONTAINING PROTEIN-RELATED"/>
    <property type="match status" value="1"/>
</dbReference>
<gene>
    <name evidence="1" type="ORF">OSTQU699_LOCUS73</name>
</gene>
<keyword evidence="2" id="KW-1185">Reference proteome</keyword>
<dbReference type="Proteomes" id="UP000708148">
    <property type="component" value="Unassembled WGS sequence"/>
</dbReference>
<dbReference type="PANTHER" id="PTHR33129:SF1">
    <property type="entry name" value="ATP-BINDING PROTEIN"/>
    <property type="match status" value="1"/>
</dbReference>
<dbReference type="AlphaFoldDB" id="A0A8S1IJP5"/>
<evidence type="ECO:0000313" key="1">
    <source>
        <dbReference type="EMBL" id="CAD7694710.1"/>
    </source>
</evidence>
<dbReference type="OrthoDB" id="526326at2759"/>
<protein>
    <submittedName>
        <fullName evidence="1">Uncharacterized protein</fullName>
    </submittedName>
</protein>
<comment type="caution">
    <text evidence="1">The sequence shown here is derived from an EMBL/GenBank/DDBJ whole genome shotgun (WGS) entry which is preliminary data.</text>
</comment>
<proteinExistence type="predicted"/>